<protein>
    <submittedName>
        <fullName evidence="1">Uncharacterized protein</fullName>
    </submittedName>
</protein>
<dbReference type="Gene3D" id="1.25.40.10">
    <property type="entry name" value="Tetratricopeptide repeat domain"/>
    <property type="match status" value="1"/>
</dbReference>
<comment type="caution">
    <text evidence="1">The sequence shown here is derived from an EMBL/GenBank/DDBJ whole genome shotgun (WGS) entry which is preliminary data.</text>
</comment>
<sequence length="408" mass="46702">MEQKTCFVVMGYGIKTDYSTGRNLDLDKTYRNIVKPAVLEAGLKCIRADDIKHSGLIDVPMYQYLLKADIVIADLSTYNPNAFYELGIRHALRPHTTIAIAEKSLKNPFDLNHTVIRPYEHLGVGIDHEEVLRFRKELKETIQEILSDPNVDSPVYTYLQGLKPPFLKEAAEIENVTYIKQSLSSVLEIAEQEMNQKNFIAAKSLFQVALNIDPNSVFIKQKIALATYKSENPDLLSSLYKAYDILQTLDPDVTTDPETLGLLGAVSKRLWETTEDKIWLDKSIFFYEKGFYIKNDYYNGINFAFLLNMRGNISDKNNAIADYILAARTRLKVISICEALIENNFESRGDKYWILATLEEAYFGIGESEKYNELKERAQSMLPGKWERESTEKQLDKLSIFLQNSPLL</sequence>
<dbReference type="AlphaFoldDB" id="A0A0D7X850"/>
<dbReference type="EMBL" id="JTHP01000010">
    <property type="protein sequence ID" value="KJD46227.1"/>
    <property type="molecule type" value="Genomic_DNA"/>
</dbReference>
<dbReference type="PATRIC" id="fig|159743.3.peg.1686"/>
<gene>
    <name evidence="1" type="ORF">QD47_07680</name>
</gene>
<dbReference type="RefSeq" id="WP_044645578.1">
    <property type="nucleotide sequence ID" value="NZ_JTHP01000010.1"/>
</dbReference>
<dbReference type="InterPro" id="IPR046880">
    <property type="entry name" value="TPR-S"/>
</dbReference>
<organism evidence="1 2">
    <name type="scientific">Paenibacillus terrae</name>
    <dbReference type="NCBI Taxonomy" id="159743"/>
    <lineage>
        <taxon>Bacteria</taxon>
        <taxon>Bacillati</taxon>
        <taxon>Bacillota</taxon>
        <taxon>Bacilli</taxon>
        <taxon>Bacillales</taxon>
        <taxon>Paenibacillaceae</taxon>
        <taxon>Paenibacillus</taxon>
    </lineage>
</organism>
<dbReference type="Pfam" id="PF20308">
    <property type="entry name" value="TPR-S"/>
    <property type="match status" value="1"/>
</dbReference>
<evidence type="ECO:0000313" key="1">
    <source>
        <dbReference type="EMBL" id="KJD46227.1"/>
    </source>
</evidence>
<dbReference type="OrthoDB" id="9815193at2"/>
<reference evidence="1 2" key="1">
    <citation type="submission" date="2014-11" db="EMBL/GenBank/DDBJ databases">
        <title>Draft Genome Sequences of Paenibacillus polymyxa NRRL B-30509 and Paenibacillus terrae NRRL B-30644, Strains from a Poultry Environment that Produce Tridecaptin A and Paenicidins.</title>
        <authorList>
            <person name="van Belkum M.J."/>
            <person name="Lohans C.T."/>
            <person name="Vederas J.C."/>
        </authorList>
    </citation>
    <scope>NUCLEOTIDE SEQUENCE [LARGE SCALE GENOMIC DNA]</scope>
    <source>
        <strain evidence="1 2">NRRL B-30644</strain>
    </source>
</reference>
<dbReference type="InterPro" id="IPR011990">
    <property type="entry name" value="TPR-like_helical_dom_sf"/>
</dbReference>
<evidence type="ECO:0000313" key="2">
    <source>
        <dbReference type="Proteomes" id="UP000032534"/>
    </source>
</evidence>
<proteinExistence type="predicted"/>
<dbReference type="Proteomes" id="UP000032534">
    <property type="component" value="Unassembled WGS sequence"/>
</dbReference>
<keyword evidence="2" id="KW-1185">Reference proteome</keyword>
<accession>A0A0D7X850</accession>
<name>A0A0D7X850_9BACL</name>